<feature type="domain" description="Penicillin-binding protein dimerisation" evidence="5">
    <location>
        <begin position="48"/>
        <end position="197"/>
    </location>
</feature>
<dbReference type="Gene3D" id="3.90.1310.10">
    <property type="entry name" value="Penicillin-binding protein 2a (Domain 2)"/>
    <property type="match status" value="1"/>
</dbReference>
<accession>A0ABU2J8L2</accession>
<evidence type="ECO:0000256" key="2">
    <source>
        <dbReference type="ARBA" id="ARBA00007171"/>
    </source>
</evidence>
<proteinExistence type="inferred from homology"/>
<protein>
    <submittedName>
        <fullName evidence="6">Penicillin-binding protein 2</fullName>
    </submittedName>
</protein>
<evidence type="ECO:0000259" key="5">
    <source>
        <dbReference type="Pfam" id="PF03717"/>
    </source>
</evidence>
<dbReference type="InterPro" id="IPR036138">
    <property type="entry name" value="PBP_dimer_sf"/>
</dbReference>
<evidence type="ECO:0000256" key="3">
    <source>
        <dbReference type="ARBA" id="ARBA00023136"/>
    </source>
</evidence>
<gene>
    <name evidence="6" type="ORF">RM423_07890</name>
</gene>
<evidence type="ECO:0000313" key="6">
    <source>
        <dbReference type="EMBL" id="MDT0261314.1"/>
    </source>
</evidence>
<evidence type="ECO:0000259" key="4">
    <source>
        <dbReference type="Pfam" id="PF00905"/>
    </source>
</evidence>
<dbReference type="InterPro" id="IPR001460">
    <property type="entry name" value="PCN-bd_Tpept"/>
</dbReference>
<name>A0ABU2J8L2_9ACTN</name>
<comment type="caution">
    <text evidence="6">The sequence shown here is derived from an EMBL/GenBank/DDBJ whole genome shotgun (WGS) entry which is preliminary data.</text>
</comment>
<dbReference type="Gene3D" id="3.40.710.10">
    <property type="entry name" value="DD-peptidase/beta-lactamase superfamily"/>
    <property type="match status" value="1"/>
</dbReference>
<keyword evidence="7" id="KW-1185">Reference proteome</keyword>
<feature type="domain" description="Penicillin-binding protein transpeptidase" evidence="4">
    <location>
        <begin position="244"/>
        <end position="549"/>
    </location>
</feature>
<evidence type="ECO:0000313" key="7">
    <source>
        <dbReference type="Proteomes" id="UP001183176"/>
    </source>
</evidence>
<dbReference type="PANTHER" id="PTHR30627:SF1">
    <property type="entry name" value="PEPTIDOGLYCAN D,D-TRANSPEPTIDASE FTSI"/>
    <property type="match status" value="1"/>
</dbReference>
<comment type="similarity">
    <text evidence="2">Belongs to the transpeptidase family.</text>
</comment>
<dbReference type="PANTHER" id="PTHR30627">
    <property type="entry name" value="PEPTIDOGLYCAN D,D-TRANSPEPTIDASE"/>
    <property type="match status" value="1"/>
</dbReference>
<dbReference type="Pfam" id="PF00905">
    <property type="entry name" value="Transpeptidase"/>
    <property type="match status" value="1"/>
</dbReference>
<comment type="subcellular location">
    <subcellularLocation>
        <location evidence="1">Membrane</location>
    </subcellularLocation>
</comment>
<dbReference type="SUPFAM" id="SSF56601">
    <property type="entry name" value="beta-lactamase/transpeptidase-like"/>
    <property type="match status" value="1"/>
</dbReference>
<reference evidence="7" key="1">
    <citation type="submission" date="2023-07" db="EMBL/GenBank/DDBJ databases">
        <title>30 novel species of actinomycetes from the DSMZ collection.</title>
        <authorList>
            <person name="Nouioui I."/>
        </authorList>
    </citation>
    <scope>NUCLEOTIDE SEQUENCE [LARGE SCALE GENOMIC DNA]</scope>
    <source>
        <strain evidence="7">DSM 44399</strain>
    </source>
</reference>
<sequence>MNRLWTSVVVVGLLLAVVLVRLVVLQGMDSSGYALAASDEKHEFVTLHAARGSIVDRNGVPLAYTANAKDIVADPTMISAGHRTRYAELLSPLVGKSVAAIEKALNSTTHYAPLATALSPATAKQIGELTLDGKPLPGVFSQATLQRMYPSQTTGSNVVGVVQADGNGAAGIEDSYDSVLKGTDGSVSYEKDSVGNVNPAGPIKSKAAVDGGTVRLTIDQDLQYVTQHYLDQSVRESGARGGQVAIVDRRTGQVLALASNGSFNPQDPSTIKAGVSLNPNVQQVFEPGSANKIVTMTAAVEKGVITPRTVISVPDSIDTGGITVHDAWWHPVQKFTATGVLAESSNVGTLEIAQRVGKQTFDDYLQRFGLGQKTGVELPGESAGLLPAINTWSDATFANLPIGQGVAMTSLQLASMYQTVANDGVRIPPRVVRSVTRSDGTATPAAQPAGVRVMSSATAKTVRTMLESVTLKGGTGTKAAIAGYRVAGKTGTAQQPDPKTGAYSNSVYWDTFAGMAPADNPAFAVAIMIDNPAHGLEGGDVAAPLFHHIASYELAAAKIAPSGSQSTLVPLLVK</sequence>
<evidence type="ECO:0000256" key="1">
    <source>
        <dbReference type="ARBA" id="ARBA00004370"/>
    </source>
</evidence>
<organism evidence="6 7">
    <name type="scientific">Jatrophihabitans lederbergiae</name>
    <dbReference type="NCBI Taxonomy" id="3075547"/>
    <lineage>
        <taxon>Bacteria</taxon>
        <taxon>Bacillati</taxon>
        <taxon>Actinomycetota</taxon>
        <taxon>Actinomycetes</taxon>
        <taxon>Jatrophihabitantales</taxon>
        <taxon>Jatrophihabitantaceae</taxon>
        <taxon>Jatrophihabitans</taxon>
    </lineage>
</organism>
<dbReference type="SUPFAM" id="SSF56519">
    <property type="entry name" value="Penicillin binding protein dimerisation domain"/>
    <property type="match status" value="1"/>
</dbReference>
<dbReference type="InterPro" id="IPR012338">
    <property type="entry name" value="Beta-lactam/transpept-like"/>
</dbReference>
<dbReference type="Pfam" id="PF03717">
    <property type="entry name" value="PBP_dimer"/>
    <property type="match status" value="1"/>
</dbReference>
<dbReference type="InterPro" id="IPR050515">
    <property type="entry name" value="Beta-lactam/transpept"/>
</dbReference>
<dbReference type="EMBL" id="JAVREH010000007">
    <property type="protein sequence ID" value="MDT0261314.1"/>
    <property type="molecule type" value="Genomic_DNA"/>
</dbReference>
<keyword evidence="3" id="KW-0472">Membrane</keyword>
<dbReference type="Proteomes" id="UP001183176">
    <property type="component" value="Unassembled WGS sequence"/>
</dbReference>
<dbReference type="Gene3D" id="3.30.450.330">
    <property type="match status" value="1"/>
</dbReference>
<dbReference type="InterPro" id="IPR005311">
    <property type="entry name" value="PBP_dimer"/>
</dbReference>